<reference evidence="1" key="1">
    <citation type="journal article" date="2019" name="MBio">
        <title>Virus Genomes from Deep Sea Sediments Expand the Ocean Megavirome and Support Independent Origins of Viral Gigantism.</title>
        <authorList>
            <person name="Backstrom D."/>
            <person name="Yutin N."/>
            <person name="Jorgensen S.L."/>
            <person name="Dharamshi J."/>
            <person name="Homa F."/>
            <person name="Zaremba-Niedwiedzka K."/>
            <person name="Spang A."/>
            <person name="Wolf Y.I."/>
            <person name="Koonin E.V."/>
            <person name="Ettema T.J."/>
        </authorList>
    </citation>
    <scope>NUCLEOTIDE SEQUENCE</scope>
</reference>
<proteinExistence type="predicted"/>
<accession>A0A481YRF1</accession>
<name>A0A481YRF1_9VIRU</name>
<protein>
    <submittedName>
        <fullName evidence="1">Uncharacterized protein</fullName>
    </submittedName>
</protein>
<sequence length="82" mass="9960">MNELHDNFILFVKAYDNYNLSMKRLIHNVISLFNYTDNYDYDSANREYKKFLELINKYELYGTTDLCDPIHDIYHKCIKPNI</sequence>
<gene>
    <name evidence="1" type="ORF">LCMAC101_04380</name>
</gene>
<evidence type="ECO:0000313" key="1">
    <source>
        <dbReference type="EMBL" id="QBK85843.1"/>
    </source>
</evidence>
<dbReference type="EMBL" id="MK500328">
    <property type="protein sequence ID" value="QBK85843.1"/>
    <property type="molecule type" value="Genomic_DNA"/>
</dbReference>
<organism evidence="1">
    <name type="scientific">Marseillevirus LCMAC101</name>
    <dbReference type="NCBI Taxonomy" id="2506602"/>
    <lineage>
        <taxon>Viruses</taxon>
        <taxon>Varidnaviria</taxon>
        <taxon>Bamfordvirae</taxon>
        <taxon>Nucleocytoviricota</taxon>
        <taxon>Megaviricetes</taxon>
        <taxon>Pimascovirales</taxon>
        <taxon>Pimascovirales incertae sedis</taxon>
        <taxon>Marseilleviridae</taxon>
    </lineage>
</organism>